<dbReference type="PROSITE" id="PS50249">
    <property type="entry name" value="MPN"/>
    <property type="match status" value="1"/>
</dbReference>
<keyword evidence="1 4" id="KW-0963">Cytoplasm</keyword>
<dbReference type="OMA" id="EYFVHFH"/>
<evidence type="ECO:0000259" key="5">
    <source>
        <dbReference type="PROSITE" id="PS50249"/>
    </source>
</evidence>
<dbReference type="InterPro" id="IPR027531">
    <property type="entry name" value="eIF3f"/>
</dbReference>
<dbReference type="PANTHER" id="PTHR10540">
    <property type="entry name" value="EUKARYOTIC TRANSLATION INITIATION FACTOR 3 SUBUNIT F-RELATED"/>
    <property type="match status" value="1"/>
</dbReference>
<dbReference type="Pfam" id="PF01398">
    <property type="entry name" value="JAB"/>
    <property type="match status" value="1"/>
</dbReference>
<dbReference type="GO" id="GO:0031369">
    <property type="term" value="F:translation initiation factor binding"/>
    <property type="evidence" value="ECO:0007669"/>
    <property type="project" value="InterPro"/>
</dbReference>
<evidence type="ECO:0000256" key="3">
    <source>
        <dbReference type="ARBA" id="ARBA00022917"/>
    </source>
</evidence>
<comment type="similarity">
    <text evidence="4">Belongs to the eIF-3 subunit F family.</text>
</comment>
<gene>
    <name evidence="6" type="ORF">CAOG_004663</name>
</gene>
<dbReference type="GO" id="GO:0001732">
    <property type="term" value="P:formation of cytoplasmic translation initiation complex"/>
    <property type="evidence" value="ECO:0007669"/>
    <property type="project" value="UniProtKB-UniRule"/>
</dbReference>
<dbReference type="InterPro" id="IPR037518">
    <property type="entry name" value="MPN"/>
</dbReference>
<reference evidence="7" key="1">
    <citation type="submission" date="2011-02" db="EMBL/GenBank/DDBJ databases">
        <title>The Genome Sequence of Capsaspora owczarzaki ATCC 30864.</title>
        <authorList>
            <person name="Russ C."/>
            <person name="Cuomo C."/>
            <person name="Burger G."/>
            <person name="Gray M.W."/>
            <person name="Holland P.W.H."/>
            <person name="King N."/>
            <person name="Lang F.B.F."/>
            <person name="Roger A.J."/>
            <person name="Ruiz-Trillo I."/>
            <person name="Young S.K."/>
            <person name="Zeng Q."/>
            <person name="Gargeya S."/>
            <person name="Alvarado L."/>
            <person name="Berlin A."/>
            <person name="Chapman S.B."/>
            <person name="Chen Z."/>
            <person name="Freedman E."/>
            <person name="Gellesch M."/>
            <person name="Goldberg J."/>
            <person name="Griggs A."/>
            <person name="Gujja S."/>
            <person name="Heilman E."/>
            <person name="Heiman D."/>
            <person name="Howarth C."/>
            <person name="Mehta T."/>
            <person name="Neiman D."/>
            <person name="Pearson M."/>
            <person name="Roberts A."/>
            <person name="Saif S."/>
            <person name="Shea T."/>
            <person name="Shenoy N."/>
            <person name="Sisk P."/>
            <person name="Stolte C."/>
            <person name="Sykes S."/>
            <person name="White J."/>
            <person name="Yandava C."/>
            <person name="Haas B."/>
            <person name="Nusbaum C."/>
            <person name="Birren B."/>
        </authorList>
    </citation>
    <scope>NUCLEOTIDE SEQUENCE</scope>
    <source>
        <strain evidence="7">ATCC 30864</strain>
    </source>
</reference>
<keyword evidence="7" id="KW-1185">Reference proteome</keyword>
<dbReference type="AlphaFoldDB" id="A0A0D2X3A2"/>
<sequence>MADGPIFLNERGLSLEVRVQPVVLLTIIDHFTRRNENQKRVIGTLLGSVHDGIVEVSNCFALPHMDAAADVHLDLAHHKLMLRLHKRIAPREQVVGWYTTGDEITSHSVTVHTQFYSDLTASPILLTVDTAMRGGKLGVQAFTGAPLGTSDRPGGVVFAPVKCEVKMFEADRVGINLLQRTRAAPNRATPLLTELDTLEASIIKLQSHLATAVAHVEKVLAGKVPSDAELGRMLSDAASSVPKFEAAQFEKLFNSNLQDLLMVMYLSSLTRTQLSIADRLNSAVF</sequence>
<dbReference type="STRING" id="595528.A0A0D2X3A2"/>
<dbReference type="GO" id="GO:0071541">
    <property type="term" value="C:eukaryotic translation initiation factor 3 complex, eIF3m"/>
    <property type="evidence" value="ECO:0007669"/>
    <property type="project" value="TreeGrafter"/>
</dbReference>
<dbReference type="InParanoid" id="A0A0D2X3A2"/>
<protein>
    <recommendedName>
        <fullName evidence="4">Eukaryotic translation initiation factor 3 subunit F</fullName>
        <shortName evidence="4">eIF3f</shortName>
    </recommendedName>
    <alternativeName>
        <fullName evidence="4">Eukaryotic translation initiation factor 3 subunit 5</fullName>
    </alternativeName>
</protein>
<dbReference type="RefSeq" id="XP_004347410.1">
    <property type="nucleotide sequence ID" value="XM_004347360.2"/>
</dbReference>
<evidence type="ECO:0000256" key="4">
    <source>
        <dbReference type="HAMAP-Rule" id="MF_03005"/>
    </source>
</evidence>
<comment type="subunit">
    <text evidence="4">Component of the eukaryotic translation initiation factor 3 (eIF-3) complex.</text>
</comment>
<evidence type="ECO:0000256" key="1">
    <source>
        <dbReference type="ARBA" id="ARBA00022490"/>
    </source>
</evidence>
<dbReference type="GO" id="GO:0003743">
    <property type="term" value="F:translation initiation factor activity"/>
    <property type="evidence" value="ECO:0007669"/>
    <property type="project" value="UniProtKB-UniRule"/>
</dbReference>
<dbReference type="InterPro" id="IPR024969">
    <property type="entry name" value="EIF3F/CSN6-like_C"/>
</dbReference>
<dbReference type="PhylomeDB" id="A0A0D2X3A2"/>
<dbReference type="GO" id="GO:0016282">
    <property type="term" value="C:eukaryotic 43S preinitiation complex"/>
    <property type="evidence" value="ECO:0007669"/>
    <property type="project" value="UniProtKB-UniRule"/>
</dbReference>
<comment type="function">
    <text evidence="4">Component of the eukaryotic translation initiation factor 3 (eIF-3) complex, which is involved in protein synthesis of a specialized repertoire of mRNAs and, together with other initiation factors, stimulates binding of mRNA and methionyl-tRNAi to the 40S ribosome. The eIF-3 complex specifically targets and initiates translation of a subset of mRNAs involved in cell proliferation.</text>
</comment>
<evidence type="ECO:0000313" key="7">
    <source>
        <dbReference type="Proteomes" id="UP000008743"/>
    </source>
</evidence>
<dbReference type="InterPro" id="IPR000555">
    <property type="entry name" value="JAMM/MPN+_dom"/>
</dbReference>
<feature type="domain" description="MPN" evidence="5">
    <location>
        <begin position="17"/>
        <end position="148"/>
    </location>
</feature>
<dbReference type="Proteomes" id="UP000008743">
    <property type="component" value="Unassembled WGS sequence"/>
</dbReference>
<dbReference type="SMART" id="SM00232">
    <property type="entry name" value="JAB_MPN"/>
    <property type="match status" value="1"/>
</dbReference>
<keyword evidence="3 4" id="KW-0648">Protein biosynthesis</keyword>
<dbReference type="CDD" id="cd08064">
    <property type="entry name" value="MPN_eIF3f"/>
    <property type="match status" value="1"/>
</dbReference>
<comment type="subcellular location">
    <subcellularLocation>
        <location evidence="4">Cytoplasm</location>
    </subcellularLocation>
</comment>
<accession>A0A0D2X3A2</accession>
<evidence type="ECO:0000256" key="2">
    <source>
        <dbReference type="ARBA" id="ARBA00022540"/>
    </source>
</evidence>
<dbReference type="GO" id="GO:0033290">
    <property type="term" value="C:eukaryotic 48S preinitiation complex"/>
    <property type="evidence" value="ECO:0007669"/>
    <property type="project" value="UniProtKB-UniRule"/>
</dbReference>
<evidence type="ECO:0000313" key="6">
    <source>
        <dbReference type="EMBL" id="KJE93954.1"/>
    </source>
</evidence>
<dbReference type="Gene3D" id="3.40.140.10">
    <property type="entry name" value="Cytidine Deaminase, domain 2"/>
    <property type="match status" value="1"/>
</dbReference>
<dbReference type="EMBL" id="KE346366">
    <property type="protein sequence ID" value="KJE93954.1"/>
    <property type="molecule type" value="Genomic_DNA"/>
</dbReference>
<dbReference type="HAMAP" id="MF_03005">
    <property type="entry name" value="eIF3f"/>
    <property type="match status" value="1"/>
</dbReference>
<keyword evidence="2 4" id="KW-0396">Initiation factor</keyword>
<name>A0A0D2X3A2_CAPO3</name>
<dbReference type="GO" id="GO:0008237">
    <property type="term" value="F:metallopeptidase activity"/>
    <property type="evidence" value="ECO:0007669"/>
    <property type="project" value="InterPro"/>
</dbReference>
<proteinExistence type="inferred from homology"/>
<dbReference type="FunCoup" id="A0A0D2X3A2">
    <property type="interactions" value="688"/>
</dbReference>
<dbReference type="Pfam" id="PF13012">
    <property type="entry name" value="MitMem_reg"/>
    <property type="match status" value="1"/>
</dbReference>
<dbReference type="PANTHER" id="PTHR10540:SF6">
    <property type="entry name" value="EUKARYOTIC TRANSLATION INITIATION FACTOR 3 SUBUNIT F"/>
    <property type="match status" value="1"/>
</dbReference>
<organism evidence="6 7">
    <name type="scientific">Capsaspora owczarzaki (strain ATCC 30864)</name>
    <dbReference type="NCBI Taxonomy" id="595528"/>
    <lineage>
        <taxon>Eukaryota</taxon>
        <taxon>Filasterea</taxon>
        <taxon>Capsaspora</taxon>
    </lineage>
</organism>
<dbReference type="eggNOG" id="KOG2975">
    <property type="taxonomic scope" value="Eukaryota"/>
</dbReference>
<dbReference type="OrthoDB" id="25498at2759"/>